<comment type="caution">
    <text evidence="6">The sequence shown here is derived from an EMBL/GenBank/DDBJ whole genome shotgun (WGS) entry which is preliminary data.</text>
</comment>
<evidence type="ECO:0000256" key="2">
    <source>
        <dbReference type="ARBA" id="ARBA00008520"/>
    </source>
</evidence>
<evidence type="ECO:0000256" key="1">
    <source>
        <dbReference type="ARBA" id="ARBA00004196"/>
    </source>
</evidence>
<dbReference type="OrthoDB" id="2675752at2"/>
<evidence type="ECO:0000256" key="4">
    <source>
        <dbReference type="ARBA" id="ARBA00022729"/>
    </source>
</evidence>
<comment type="similarity">
    <text evidence="2">Belongs to the bacterial solute-binding protein 1 family.</text>
</comment>
<evidence type="ECO:0000313" key="7">
    <source>
        <dbReference type="Proteomes" id="UP000316330"/>
    </source>
</evidence>
<dbReference type="GO" id="GO:0030313">
    <property type="term" value="C:cell envelope"/>
    <property type="evidence" value="ECO:0007669"/>
    <property type="project" value="UniProtKB-SubCell"/>
</dbReference>
<organism evidence="6 7">
    <name type="scientific">Cohnella terricola</name>
    <dbReference type="NCBI Taxonomy" id="1289167"/>
    <lineage>
        <taxon>Bacteria</taxon>
        <taxon>Bacillati</taxon>
        <taxon>Bacillota</taxon>
        <taxon>Bacilli</taxon>
        <taxon>Bacillales</taxon>
        <taxon>Paenibacillaceae</taxon>
        <taxon>Cohnella</taxon>
    </lineage>
</organism>
<gene>
    <name evidence="6" type="ORF">FPZ45_16050</name>
</gene>
<dbReference type="InterPro" id="IPR050490">
    <property type="entry name" value="Bact_solute-bd_prot1"/>
</dbReference>
<evidence type="ECO:0000256" key="3">
    <source>
        <dbReference type="ARBA" id="ARBA00022448"/>
    </source>
</evidence>
<comment type="subcellular location">
    <subcellularLocation>
        <location evidence="1">Cell envelope</location>
    </subcellularLocation>
</comment>
<dbReference type="PANTHER" id="PTHR43649">
    <property type="entry name" value="ARABINOSE-BINDING PROTEIN-RELATED"/>
    <property type="match status" value="1"/>
</dbReference>
<reference evidence="6 7" key="1">
    <citation type="submission" date="2019-07" db="EMBL/GenBank/DDBJ databases">
        <authorList>
            <person name="Kim J."/>
        </authorList>
    </citation>
    <scope>NUCLEOTIDE SEQUENCE [LARGE SCALE GENOMIC DNA]</scope>
    <source>
        <strain evidence="6 7">G13</strain>
    </source>
</reference>
<dbReference type="PANTHER" id="PTHR43649:SF31">
    <property type="entry name" value="SN-GLYCEROL-3-PHOSPHATE-BINDING PERIPLASMIC PROTEIN UGPB"/>
    <property type="match status" value="1"/>
</dbReference>
<keyword evidence="7" id="KW-1185">Reference proteome</keyword>
<dbReference type="InterPro" id="IPR006059">
    <property type="entry name" value="SBP"/>
</dbReference>
<dbReference type="Proteomes" id="UP000316330">
    <property type="component" value="Unassembled WGS sequence"/>
</dbReference>
<dbReference type="AlphaFoldDB" id="A0A559JEA1"/>
<proteinExistence type="inferred from homology"/>
<protein>
    <submittedName>
        <fullName evidence="6">Extracellular solute-binding protein</fullName>
    </submittedName>
</protein>
<keyword evidence="4" id="KW-0732">Signal</keyword>
<evidence type="ECO:0000313" key="6">
    <source>
        <dbReference type="EMBL" id="TVX98212.1"/>
    </source>
</evidence>
<dbReference type="Gene3D" id="3.40.190.10">
    <property type="entry name" value="Periplasmic binding protein-like II"/>
    <property type="match status" value="1"/>
</dbReference>
<evidence type="ECO:0000256" key="5">
    <source>
        <dbReference type="SAM" id="MobiDB-lite"/>
    </source>
</evidence>
<dbReference type="EMBL" id="VNJJ01000009">
    <property type="protein sequence ID" value="TVX98212.1"/>
    <property type="molecule type" value="Genomic_DNA"/>
</dbReference>
<accession>A0A559JEA1</accession>
<dbReference type="SUPFAM" id="SSF53850">
    <property type="entry name" value="Periplasmic binding protein-like II"/>
    <property type="match status" value="1"/>
</dbReference>
<sequence length="490" mass="55305">MEMNRYVHIIHRGLINLRKTLSTIMALAVLLALLSGCGGGGGSKKVEQLEEIGKDDEVKIKIMFWDSNYFFQEYGNMFATQFPNIEIEVVNMQSIYNGDSSEPMDKRFDKFIEDNKPDVLLLQGSDYEKYAQNGQLFPLEAVIEQDKFDLEGIHPAILKLLREQGGGKLYGLSPDFSSQALYYNVDMFKKYGVELPRDSMSWEEVFELAKRFPTDGDKDKRIYGLTMDSYMSIDNLIQTIGSGQDLRILNSDATELNINTDSWKKIFQSTIDAAKSGSIYIPTEEDRNGAFSSMEDYFKKDLFIMGRSAMSFKHSYAVQQITQAKDQLKDVTPVNWDIVTAPVDPNNRTQSSYFSLGNIFAVNANSASPRAAWEFVKYINSDGFAKLKSKSSYGNLMSRTKHNPDKDGRSMEPFYKLEPKANTNSEYMKAPSKFFGAFSGVVKQEVDAVLADKESVEEALKAIQQKGQEELVKSRQEAEKDEASPSASNE</sequence>
<keyword evidence="3" id="KW-0813">Transport</keyword>
<name>A0A559JEA1_9BACL</name>
<feature type="region of interest" description="Disordered" evidence="5">
    <location>
        <begin position="467"/>
        <end position="490"/>
    </location>
</feature>
<feature type="compositionally biased region" description="Basic and acidic residues" evidence="5">
    <location>
        <begin position="467"/>
        <end position="483"/>
    </location>
</feature>
<dbReference type="Pfam" id="PF13416">
    <property type="entry name" value="SBP_bac_8"/>
    <property type="match status" value="1"/>
</dbReference>